<dbReference type="EMBL" id="JAFIRN010000016">
    <property type="protein sequence ID" value="KAG5833144.1"/>
    <property type="molecule type" value="Genomic_DNA"/>
</dbReference>
<dbReference type="GO" id="GO:0035025">
    <property type="term" value="P:positive regulation of Rho protein signal transduction"/>
    <property type="evidence" value="ECO:0007669"/>
    <property type="project" value="TreeGrafter"/>
</dbReference>
<keyword evidence="7 10" id="KW-0675">Receptor</keyword>
<dbReference type="PROSITE" id="PS00237">
    <property type="entry name" value="G_PROTEIN_RECEP_F1_1"/>
    <property type="match status" value="1"/>
</dbReference>
<dbReference type="PROSITE" id="PS50262">
    <property type="entry name" value="G_PROTEIN_RECEP_F1_2"/>
    <property type="match status" value="1"/>
</dbReference>
<feature type="transmembrane region" description="Helical" evidence="12">
    <location>
        <begin position="271"/>
        <end position="293"/>
    </location>
</feature>
<feature type="transmembrane region" description="Helical" evidence="12">
    <location>
        <begin position="27"/>
        <end position="49"/>
    </location>
</feature>
<keyword evidence="8" id="KW-0325">Glycoprotein</keyword>
<evidence type="ECO:0000313" key="14">
    <source>
        <dbReference type="EMBL" id="KAG5833144.1"/>
    </source>
</evidence>
<comment type="subcellular location">
    <subcellularLocation>
        <location evidence="1">Cell membrane</location>
        <topology evidence="1">Multi-pass membrane protein</topology>
    </subcellularLocation>
</comment>
<reference evidence="14" key="1">
    <citation type="submission" date="2021-01" db="EMBL/GenBank/DDBJ databases">
        <title>A chromosome-scale assembly of European eel, Anguilla anguilla.</title>
        <authorList>
            <person name="Henkel C."/>
            <person name="Jong-Raadsen S.A."/>
            <person name="Dufour S."/>
            <person name="Weltzien F.-A."/>
            <person name="Palstra A.P."/>
            <person name="Pelster B."/>
            <person name="Spaink H.P."/>
            <person name="Van Den Thillart G.E."/>
            <person name="Jansen H."/>
            <person name="Zahm M."/>
            <person name="Klopp C."/>
            <person name="Cedric C."/>
            <person name="Louis A."/>
            <person name="Berthelot C."/>
            <person name="Parey E."/>
            <person name="Roest Crollius H."/>
            <person name="Montfort J."/>
            <person name="Robinson-Rechavi M."/>
            <person name="Bucao C."/>
            <person name="Bouchez O."/>
            <person name="Gislard M."/>
            <person name="Lluch J."/>
            <person name="Milhes M."/>
            <person name="Lampietro C."/>
            <person name="Lopez Roques C."/>
            <person name="Donnadieu C."/>
            <person name="Braasch I."/>
            <person name="Desvignes T."/>
            <person name="Postlethwait J."/>
            <person name="Bobe J."/>
            <person name="Guiguen Y."/>
            <person name="Dirks R."/>
        </authorList>
    </citation>
    <scope>NUCLEOTIDE SEQUENCE</scope>
    <source>
        <strain evidence="14">Tag_6206</strain>
        <tissue evidence="14">Liver</tissue>
    </source>
</reference>
<keyword evidence="9 10" id="KW-0807">Transducer</keyword>
<keyword evidence="3 10" id="KW-0812">Transmembrane</keyword>
<evidence type="ECO:0000256" key="3">
    <source>
        <dbReference type="ARBA" id="ARBA00022692"/>
    </source>
</evidence>
<keyword evidence="2" id="KW-1003">Cell membrane</keyword>
<evidence type="ECO:0000256" key="5">
    <source>
        <dbReference type="ARBA" id="ARBA00023040"/>
    </source>
</evidence>
<organism evidence="14 15">
    <name type="scientific">Anguilla anguilla</name>
    <name type="common">European freshwater eel</name>
    <name type="synonym">Muraena anguilla</name>
    <dbReference type="NCBI Taxonomy" id="7936"/>
    <lineage>
        <taxon>Eukaryota</taxon>
        <taxon>Metazoa</taxon>
        <taxon>Chordata</taxon>
        <taxon>Craniata</taxon>
        <taxon>Vertebrata</taxon>
        <taxon>Euteleostomi</taxon>
        <taxon>Actinopterygii</taxon>
        <taxon>Neopterygii</taxon>
        <taxon>Teleostei</taxon>
        <taxon>Anguilliformes</taxon>
        <taxon>Anguillidae</taxon>
        <taxon>Anguilla</taxon>
    </lineage>
</organism>
<evidence type="ECO:0000256" key="7">
    <source>
        <dbReference type="ARBA" id="ARBA00023170"/>
    </source>
</evidence>
<gene>
    <name evidence="14" type="ORF">ANANG_G00272730</name>
</gene>
<evidence type="ECO:0000313" key="15">
    <source>
        <dbReference type="Proteomes" id="UP001044222"/>
    </source>
</evidence>
<dbReference type="InterPro" id="IPR000276">
    <property type="entry name" value="GPCR_Rhodpsn"/>
</dbReference>
<keyword evidence="6 12" id="KW-0472">Membrane</keyword>
<feature type="transmembrane region" description="Helical" evidence="12">
    <location>
        <begin position="58"/>
        <end position="77"/>
    </location>
</feature>
<comment type="caution">
    <text evidence="14">The sequence shown here is derived from an EMBL/GenBank/DDBJ whole genome shotgun (WGS) entry which is preliminary data.</text>
</comment>
<keyword evidence="5 10" id="KW-0297">G-protein coupled receptor</keyword>
<evidence type="ECO:0000256" key="1">
    <source>
        <dbReference type="ARBA" id="ARBA00004651"/>
    </source>
</evidence>
<proteinExistence type="inferred from homology"/>
<feature type="transmembrane region" description="Helical" evidence="12">
    <location>
        <begin position="190"/>
        <end position="214"/>
    </location>
</feature>
<evidence type="ECO:0000256" key="4">
    <source>
        <dbReference type="ARBA" id="ARBA00022989"/>
    </source>
</evidence>
<evidence type="ECO:0000259" key="13">
    <source>
        <dbReference type="PROSITE" id="PS50262"/>
    </source>
</evidence>
<sequence length="356" mass="40466">MNSTQSQLDNATIAMFQDKTTSQAMSVVYVLIFLINVPGNGVSLWLLWFRTFPKTPSIIFMINLTLTDLAVGLALPLQISYQLRGYNWPYGSGLCSFMTLLFYSNMYCSILTMMAISVDRYLGIVRPVQFRDLKRRKECAVFGCLFMWAVVLAALYPLASTDLTYEVRGLNITTCFDVLKKDMLPTIHHWAIFLFTLFGVLFLAPFVITVMCYVSIIHKLVRTSRSYQKGRALRLALAVLAVFVICFTPNNVLLLAHSVRRLYYGDSLYTAYKLSLCLSCANSCVDPFIYYFASKEFRRKLRRVLRLEDVSSMEGARTELRRDSLFSARSNQGPPENDEGGASVTLRDEPVQQPAF</sequence>
<name>A0A9D3RJU4_ANGAN</name>
<feature type="transmembrane region" description="Helical" evidence="12">
    <location>
        <begin position="97"/>
        <end position="118"/>
    </location>
</feature>
<keyword evidence="15" id="KW-1185">Reference proteome</keyword>
<dbReference type="Pfam" id="PF00001">
    <property type="entry name" value="7tm_1"/>
    <property type="match status" value="1"/>
</dbReference>
<feature type="transmembrane region" description="Helical" evidence="12">
    <location>
        <begin position="235"/>
        <end position="259"/>
    </location>
</feature>
<dbReference type="PRINTS" id="PR00237">
    <property type="entry name" value="GPCRRHODOPSN"/>
</dbReference>
<dbReference type="GO" id="GO:0005886">
    <property type="term" value="C:plasma membrane"/>
    <property type="evidence" value="ECO:0007669"/>
    <property type="project" value="UniProtKB-SubCell"/>
</dbReference>
<dbReference type="SUPFAM" id="SSF81321">
    <property type="entry name" value="Family A G protein-coupled receptor-like"/>
    <property type="match status" value="1"/>
</dbReference>
<evidence type="ECO:0000256" key="10">
    <source>
        <dbReference type="RuleBase" id="RU000688"/>
    </source>
</evidence>
<evidence type="ECO:0000256" key="12">
    <source>
        <dbReference type="SAM" id="Phobius"/>
    </source>
</evidence>
<dbReference type="GO" id="GO:0007200">
    <property type="term" value="P:phospholipase C-activating G protein-coupled receptor signaling pathway"/>
    <property type="evidence" value="ECO:0007669"/>
    <property type="project" value="TreeGrafter"/>
</dbReference>
<dbReference type="GO" id="GO:0004930">
    <property type="term" value="F:G protein-coupled receptor activity"/>
    <property type="evidence" value="ECO:0007669"/>
    <property type="project" value="UniProtKB-KW"/>
</dbReference>
<keyword evidence="4 12" id="KW-1133">Transmembrane helix</keyword>
<evidence type="ECO:0000256" key="9">
    <source>
        <dbReference type="ARBA" id="ARBA00023224"/>
    </source>
</evidence>
<dbReference type="PRINTS" id="PR01157">
    <property type="entry name" value="P2YPURNOCPTR"/>
</dbReference>
<accession>A0A9D3RJU4</accession>
<dbReference type="Proteomes" id="UP001044222">
    <property type="component" value="Chromosome 16"/>
</dbReference>
<evidence type="ECO:0000256" key="6">
    <source>
        <dbReference type="ARBA" id="ARBA00023136"/>
    </source>
</evidence>
<evidence type="ECO:0000256" key="2">
    <source>
        <dbReference type="ARBA" id="ARBA00022475"/>
    </source>
</evidence>
<feature type="region of interest" description="Disordered" evidence="11">
    <location>
        <begin position="323"/>
        <end position="356"/>
    </location>
</feature>
<dbReference type="PANTHER" id="PTHR24232:SF25">
    <property type="entry name" value="P2Y PURINOCEPTOR 8"/>
    <property type="match status" value="1"/>
</dbReference>
<feature type="transmembrane region" description="Helical" evidence="12">
    <location>
        <begin position="139"/>
        <end position="159"/>
    </location>
</feature>
<feature type="domain" description="G-protein coupled receptors family 1 profile" evidence="13">
    <location>
        <begin position="39"/>
        <end position="290"/>
    </location>
</feature>
<dbReference type="AlphaFoldDB" id="A0A9D3RJU4"/>
<dbReference type="InterPro" id="IPR017452">
    <property type="entry name" value="GPCR_Rhodpsn_7TM"/>
</dbReference>
<dbReference type="FunFam" id="1.20.1070.10:FF:000040">
    <property type="entry name" value="Coagulation factor 2 (thrombin) receptor"/>
    <property type="match status" value="1"/>
</dbReference>
<evidence type="ECO:0000256" key="11">
    <source>
        <dbReference type="SAM" id="MobiDB-lite"/>
    </source>
</evidence>
<dbReference type="Gene3D" id="1.20.1070.10">
    <property type="entry name" value="Rhodopsin 7-helix transmembrane proteins"/>
    <property type="match status" value="1"/>
</dbReference>
<evidence type="ECO:0000256" key="8">
    <source>
        <dbReference type="ARBA" id="ARBA00023180"/>
    </source>
</evidence>
<protein>
    <recommendedName>
        <fullName evidence="13">G-protein coupled receptors family 1 profile domain-containing protein</fullName>
    </recommendedName>
</protein>
<dbReference type="PANTHER" id="PTHR24232">
    <property type="entry name" value="G-PROTEIN COUPLED RECEPTOR"/>
    <property type="match status" value="1"/>
</dbReference>
<comment type="similarity">
    <text evidence="10">Belongs to the G-protein coupled receptor 1 family.</text>
</comment>